<name>A0A1H5UDB0_9SPHI</name>
<sequence length="49" mass="5742">MVSELLVGPKVSNKWIVWKKLLDYFVFRQSDPSELLIIKFGNIHNEPIV</sequence>
<gene>
    <name evidence="1" type="ORF">SAMN05421877_102255</name>
</gene>
<organism evidence="1 2">
    <name type="scientific">Sphingobacterium lactis</name>
    <dbReference type="NCBI Taxonomy" id="797291"/>
    <lineage>
        <taxon>Bacteria</taxon>
        <taxon>Pseudomonadati</taxon>
        <taxon>Bacteroidota</taxon>
        <taxon>Sphingobacteriia</taxon>
        <taxon>Sphingobacteriales</taxon>
        <taxon>Sphingobacteriaceae</taxon>
        <taxon>Sphingobacterium</taxon>
    </lineage>
</organism>
<evidence type="ECO:0000313" key="2">
    <source>
        <dbReference type="Proteomes" id="UP000236731"/>
    </source>
</evidence>
<protein>
    <submittedName>
        <fullName evidence="1">Uncharacterized protein</fullName>
    </submittedName>
</protein>
<evidence type="ECO:0000313" key="1">
    <source>
        <dbReference type="EMBL" id="SEF72979.1"/>
    </source>
</evidence>
<dbReference type="AlphaFoldDB" id="A0A1H5UDB0"/>
<accession>A0A1H5UDB0</accession>
<dbReference type="Proteomes" id="UP000236731">
    <property type="component" value="Unassembled WGS sequence"/>
</dbReference>
<reference evidence="2" key="1">
    <citation type="submission" date="2016-10" db="EMBL/GenBank/DDBJ databases">
        <authorList>
            <person name="Varghese N."/>
            <person name="Submissions S."/>
        </authorList>
    </citation>
    <scope>NUCLEOTIDE SEQUENCE [LARGE SCALE GENOMIC DNA]</scope>
    <source>
        <strain evidence="2">DSM 22361</strain>
    </source>
</reference>
<dbReference type="EMBL" id="FNUT01000002">
    <property type="protein sequence ID" value="SEF72979.1"/>
    <property type="molecule type" value="Genomic_DNA"/>
</dbReference>
<keyword evidence="2" id="KW-1185">Reference proteome</keyword>
<proteinExistence type="predicted"/>